<dbReference type="STRING" id="414703.SAMN04488125_10271"/>
<dbReference type="PANTHER" id="PTHR46623:SF6">
    <property type="entry name" value="ALPHA_BETA-HYDROLASES SUPERFAMILY PROTEIN"/>
    <property type="match status" value="1"/>
</dbReference>
<dbReference type="EMBL" id="FOSV01000002">
    <property type="protein sequence ID" value="SFK46929.1"/>
    <property type="molecule type" value="Genomic_DNA"/>
</dbReference>
<dbReference type="InterPro" id="IPR006311">
    <property type="entry name" value="TAT_signal"/>
</dbReference>
<reference evidence="3" key="1">
    <citation type="submission" date="2016-10" db="EMBL/GenBank/DDBJ databases">
        <authorList>
            <person name="Varghese N."/>
            <person name="Submissions S."/>
        </authorList>
    </citation>
    <scope>NUCLEOTIDE SEQUENCE [LARGE SCALE GENOMIC DNA]</scope>
    <source>
        <strain evidence="3">CGMCC 1.6474</strain>
    </source>
</reference>
<dbReference type="InterPro" id="IPR029058">
    <property type="entry name" value="AB_hydrolase_fold"/>
</dbReference>
<evidence type="ECO:0000313" key="3">
    <source>
        <dbReference type="Proteomes" id="UP000198804"/>
    </source>
</evidence>
<keyword evidence="3" id="KW-1185">Reference proteome</keyword>
<gene>
    <name evidence="2" type="ORF">SAMN04488125_10271</name>
</gene>
<dbReference type="Proteomes" id="UP000198804">
    <property type="component" value="Unassembled WGS sequence"/>
</dbReference>
<dbReference type="PANTHER" id="PTHR46623">
    <property type="entry name" value="CARBOXYMETHYLENEBUTENOLIDASE-RELATED"/>
    <property type="match status" value="1"/>
</dbReference>
<proteinExistence type="predicted"/>
<accession>A0A1I3ZTQ0</accession>
<evidence type="ECO:0000259" key="1">
    <source>
        <dbReference type="Pfam" id="PF01738"/>
    </source>
</evidence>
<sequence length="289" mass="30812">MQDESRHDRASAEPGRRAFLKTSLGAGFALAVQPVSAATVTTPSDGLTVGEVRVPSLGVEIPAYRAMPASGGPFPIMLVVQEIFGVHEHIKDVCRRFAKLGYYAIAPDLFARQGDATKADIPTIRNEIVPKVPDAQVMDDLDATVAFAGLSGSADVKRLGITGFCWGGRIVWLYAAHTNTLKAGVAFYGILGGTASPPSELKPRNPVDLAGELQAPILGLYAGKDDNIPMPIIEQMQKGLKDANSSSRIEVFADAPHGFHADYRPTYREGPAKEAWGKALAWFKANGAA</sequence>
<dbReference type="Pfam" id="PF01738">
    <property type="entry name" value="DLH"/>
    <property type="match status" value="1"/>
</dbReference>
<dbReference type="Gene3D" id="3.40.50.1820">
    <property type="entry name" value="alpha/beta hydrolase"/>
    <property type="match status" value="1"/>
</dbReference>
<dbReference type="RefSeq" id="WP_091941880.1">
    <property type="nucleotide sequence ID" value="NZ_FOSV01000002.1"/>
</dbReference>
<evidence type="ECO:0000313" key="2">
    <source>
        <dbReference type="EMBL" id="SFK46929.1"/>
    </source>
</evidence>
<dbReference type="AlphaFoldDB" id="A0A1I3ZTQ0"/>
<dbReference type="OrthoDB" id="9771666at2"/>
<dbReference type="SUPFAM" id="SSF53474">
    <property type="entry name" value="alpha/beta-Hydrolases"/>
    <property type="match status" value="1"/>
</dbReference>
<dbReference type="GO" id="GO:0016787">
    <property type="term" value="F:hydrolase activity"/>
    <property type="evidence" value="ECO:0007669"/>
    <property type="project" value="InterPro"/>
</dbReference>
<feature type="domain" description="Dienelactone hydrolase" evidence="1">
    <location>
        <begin position="61"/>
        <end position="285"/>
    </location>
</feature>
<dbReference type="PROSITE" id="PS51318">
    <property type="entry name" value="TAT"/>
    <property type="match status" value="1"/>
</dbReference>
<dbReference type="InterPro" id="IPR051049">
    <property type="entry name" value="Dienelactone_hydrolase-like"/>
</dbReference>
<protein>
    <submittedName>
        <fullName evidence="2">Carboxymethylenebutenolidase</fullName>
    </submittedName>
</protein>
<organism evidence="2 3">
    <name type="scientific">Methylorubrum salsuginis</name>
    <dbReference type="NCBI Taxonomy" id="414703"/>
    <lineage>
        <taxon>Bacteria</taxon>
        <taxon>Pseudomonadati</taxon>
        <taxon>Pseudomonadota</taxon>
        <taxon>Alphaproteobacteria</taxon>
        <taxon>Hyphomicrobiales</taxon>
        <taxon>Methylobacteriaceae</taxon>
        <taxon>Methylorubrum</taxon>
    </lineage>
</organism>
<dbReference type="InterPro" id="IPR002925">
    <property type="entry name" value="Dienelactn_hydro"/>
</dbReference>
<name>A0A1I3ZTQ0_9HYPH</name>